<evidence type="ECO:0000256" key="2">
    <source>
        <dbReference type="ARBA" id="ARBA00022694"/>
    </source>
</evidence>
<name>A0A5C4X478_9MICO</name>
<dbReference type="GO" id="GO:0005737">
    <property type="term" value="C:cytoplasm"/>
    <property type="evidence" value="ECO:0007669"/>
    <property type="project" value="UniProtKB-SubCell"/>
</dbReference>
<reference evidence="9 10" key="1">
    <citation type="submission" date="2019-06" db="EMBL/GenBank/DDBJ databases">
        <authorList>
            <person name="Mardanova A.M."/>
            <person name="Pudova D.S."/>
            <person name="Shagimardanova E.I."/>
            <person name="Gogoleva N.E."/>
            <person name="Lutfullin M.T."/>
            <person name="Hadieva G.F."/>
            <person name="Sharipova M.R."/>
        </authorList>
    </citation>
    <scope>NUCLEOTIDE SEQUENCE [LARGE SCALE GENOMIC DNA]</scope>
    <source>
        <strain evidence="9 10">MG-1</strain>
    </source>
</reference>
<dbReference type="PANTHER" id="PTHR43033">
    <property type="entry name" value="TRNA(ILE)-LYSIDINE SYNTHASE-RELATED"/>
    <property type="match status" value="1"/>
</dbReference>
<dbReference type="InterPro" id="IPR012795">
    <property type="entry name" value="tRNA_Ile_lys_synt_N"/>
</dbReference>
<dbReference type="Gene3D" id="3.40.50.620">
    <property type="entry name" value="HUPs"/>
    <property type="match status" value="1"/>
</dbReference>
<dbReference type="SUPFAM" id="SSF52402">
    <property type="entry name" value="Adenine nucleotide alpha hydrolases-like"/>
    <property type="match status" value="1"/>
</dbReference>
<dbReference type="NCBIfam" id="TIGR02432">
    <property type="entry name" value="lysidine_TilS_N"/>
    <property type="match status" value="1"/>
</dbReference>
<dbReference type="InterPro" id="IPR011063">
    <property type="entry name" value="TilS/TtcA_N"/>
</dbReference>
<evidence type="ECO:0000313" key="9">
    <source>
        <dbReference type="EMBL" id="TNM54863.1"/>
    </source>
</evidence>
<dbReference type="HAMAP" id="MF_01161">
    <property type="entry name" value="tRNA_Ile_lys_synt"/>
    <property type="match status" value="1"/>
</dbReference>
<comment type="function">
    <text evidence="6">Ligates lysine onto the cytidine present at position 34 of the AUA codon-specific tRNA(Ile) that contains the anticodon CAU, in an ATP-dependent manner. Cytidine is converted to lysidine, thus changing the amino acid specificity of the tRNA from methionine to isoleucine.</text>
</comment>
<feature type="compositionally biased region" description="Polar residues" evidence="7">
    <location>
        <begin position="14"/>
        <end position="35"/>
    </location>
</feature>
<evidence type="ECO:0000256" key="3">
    <source>
        <dbReference type="ARBA" id="ARBA00022741"/>
    </source>
</evidence>
<comment type="caution">
    <text evidence="9">The sequence shown here is derived from an EMBL/GenBank/DDBJ whole genome shotgun (WGS) entry which is preliminary data.</text>
</comment>
<dbReference type="SUPFAM" id="SSF82829">
    <property type="entry name" value="MesJ substrate recognition domain-like"/>
    <property type="match status" value="1"/>
</dbReference>
<proteinExistence type="inferred from homology"/>
<comment type="similarity">
    <text evidence="6">Belongs to the tRNA(Ile)-lysidine synthase family.</text>
</comment>
<evidence type="ECO:0000313" key="10">
    <source>
        <dbReference type="Proteomes" id="UP000314223"/>
    </source>
</evidence>
<dbReference type="EC" id="6.3.4.19" evidence="6"/>
<dbReference type="InterPro" id="IPR012094">
    <property type="entry name" value="tRNA_Ile_lys_synt"/>
</dbReference>
<dbReference type="CDD" id="cd01992">
    <property type="entry name" value="TilS_N"/>
    <property type="match status" value="1"/>
</dbReference>
<protein>
    <recommendedName>
        <fullName evidence="6">tRNA(Ile)-lysidine synthase</fullName>
        <ecNumber evidence="6">6.3.4.19</ecNumber>
    </recommendedName>
    <alternativeName>
        <fullName evidence="6">tRNA(Ile)-2-lysyl-cytidine synthase</fullName>
    </alternativeName>
    <alternativeName>
        <fullName evidence="6">tRNA(Ile)-lysidine synthetase</fullName>
    </alternativeName>
</protein>
<comment type="catalytic activity">
    <reaction evidence="5 6">
        <text>cytidine(34) in tRNA(Ile2) + L-lysine + ATP = lysidine(34) in tRNA(Ile2) + AMP + diphosphate + H(+)</text>
        <dbReference type="Rhea" id="RHEA:43744"/>
        <dbReference type="Rhea" id="RHEA-COMP:10625"/>
        <dbReference type="Rhea" id="RHEA-COMP:10670"/>
        <dbReference type="ChEBI" id="CHEBI:15378"/>
        <dbReference type="ChEBI" id="CHEBI:30616"/>
        <dbReference type="ChEBI" id="CHEBI:32551"/>
        <dbReference type="ChEBI" id="CHEBI:33019"/>
        <dbReference type="ChEBI" id="CHEBI:82748"/>
        <dbReference type="ChEBI" id="CHEBI:83665"/>
        <dbReference type="ChEBI" id="CHEBI:456215"/>
        <dbReference type="EC" id="6.3.4.19"/>
    </reaction>
</comment>
<evidence type="ECO:0000256" key="5">
    <source>
        <dbReference type="ARBA" id="ARBA00048539"/>
    </source>
</evidence>
<organism evidence="9 10">
    <name type="scientific">Brevibacterium sediminis</name>
    <dbReference type="NCBI Taxonomy" id="1857024"/>
    <lineage>
        <taxon>Bacteria</taxon>
        <taxon>Bacillati</taxon>
        <taxon>Actinomycetota</taxon>
        <taxon>Actinomycetes</taxon>
        <taxon>Micrococcales</taxon>
        <taxon>Brevibacteriaceae</taxon>
        <taxon>Brevibacterium</taxon>
    </lineage>
</organism>
<evidence type="ECO:0000256" key="6">
    <source>
        <dbReference type="HAMAP-Rule" id="MF_01161"/>
    </source>
</evidence>
<dbReference type="GO" id="GO:0005524">
    <property type="term" value="F:ATP binding"/>
    <property type="evidence" value="ECO:0007669"/>
    <property type="project" value="UniProtKB-UniRule"/>
</dbReference>
<evidence type="ECO:0000259" key="8">
    <source>
        <dbReference type="Pfam" id="PF01171"/>
    </source>
</evidence>
<dbReference type="AlphaFoldDB" id="A0A5C4X478"/>
<dbReference type="Proteomes" id="UP000314223">
    <property type="component" value="Unassembled WGS sequence"/>
</dbReference>
<dbReference type="Pfam" id="PF01171">
    <property type="entry name" value="ATP_bind_3"/>
    <property type="match status" value="1"/>
</dbReference>
<feature type="region of interest" description="Disordered" evidence="7">
    <location>
        <begin position="1"/>
        <end position="40"/>
    </location>
</feature>
<dbReference type="EMBL" id="VDMQ01000005">
    <property type="protein sequence ID" value="TNM54863.1"/>
    <property type="molecule type" value="Genomic_DNA"/>
</dbReference>
<feature type="domain" description="tRNA(Ile)-lysidine/2-thiocytidine synthase N-terminal" evidence="8">
    <location>
        <begin position="64"/>
        <end position="238"/>
    </location>
</feature>
<keyword evidence="4 6" id="KW-0067">ATP-binding</keyword>
<keyword evidence="6" id="KW-0963">Cytoplasm</keyword>
<gene>
    <name evidence="6 9" type="primary">tilS</name>
    <name evidence="9" type="ORF">FHQ09_10175</name>
</gene>
<evidence type="ECO:0000256" key="1">
    <source>
        <dbReference type="ARBA" id="ARBA00022598"/>
    </source>
</evidence>
<comment type="domain">
    <text evidence="6">The N-terminal region contains the highly conserved SGGXDS motif, predicted to be a P-loop motif involved in ATP binding.</text>
</comment>
<dbReference type="GO" id="GO:0006400">
    <property type="term" value="P:tRNA modification"/>
    <property type="evidence" value="ECO:0007669"/>
    <property type="project" value="UniProtKB-UniRule"/>
</dbReference>
<evidence type="ECO:0000256" key="7">
    <source>
        <dbReference type="SAM" id="MobiDB-lite"/>
    </source>
</evidence>
<keyword evidence="1 6" id="KW-0436">Ligase</keyword>
<accession>A0A5C4X478</accession>
<dbReference type="Gene3D" id="1.20.59.20">
    <property type="match status" value="1"/>
</dbReference>
<keyword evidence="2 6" id="KW-0819">tRNA processing</keyword>
<comment type="subcellular location">
    <subcellularLocation>
        <location evidence="6">Cytoplasm</location>
    </subcellularLocation>
</comment>
<dbReference type="InterPro" id="IPR014729">
    <property type="entry name" value="Rossmann-like_a/b/a_fold"/>
</dbReference>
<dbReference type="GO" id="GO:0032267">
    <property type="term" value="F:tRNA(Ile)-lysidine synthase activity"/>
    <property type="evidence" value="ECO:0007669"/>
    <property type="project" value="UniProtKB-EC"/>
</dbReference>
<evidence type="ECO:0000256" key="4">
    <source>
        <dbReference type="ARBA" id="ARBA00022840"/>
    </source>
</evidence>
<dbReference type="PANTHER" id="PTHR43033:SF1">
    <property type="entry name" value="TRNA(ILE)-LYSIDINE SYNTHASE-RELATED"/>
    <property type="match status" value="1"/>
</dbReference>
<keyword evidence="3 6" id="KW-0547">Nucleotide-binding</keyword>
<sequence length="361" mass="37757">MPNPRTCRARPKSTNRSSGSTVSTAEGPRSASSPRRPTLDPASAAIRNAVRAALAVAGASVPGLIVAVSGGADSMALLHATAFLHRRGEIRARAVTVDHGLQTVTAEVADRVAVTAESWGVPAEVMRVRIDAGEEGLEAAARTARYAALETARAAAGADWILTAHTRSDQAETVLLGLMRGSGTRSLAGMSPLAGRLIRPLLGLDRDQTEASCQAQGIEIWNDPMNADTAFTRVRARQLLAGLEADLGQPITANLARTADLCRADADFIDAHAEAAGQTIRGAASVPVEVFTALDYAVLSRVVRDWAISLGVPGQNLGAVRVAELCALICDRRRGRLSLPGDTEVVVSDGRAVFQPAAKAR</sequence>
<feature type="binding site" evidence="6">
    <location>
        <begin position="69"/>
        <end position="74"/>
    </location>
    <ligand>
        <name>ATP</name>
        <dbReference type="ChEBI" id="CHEBI:30616"/>
    </ligand>
</feature>